<comment type="caution">
    <text evidence="4">The sequence shown here is derived from an EMBL/GenBank/DDBJ whole genome shotgun (WGS) entry which is preliminary data.</text>
</comment>
<evidence type="ECO:0000313" key="4">
    <source>
        <dbReference type="EMBL" id="RZO76958.1"/>
    </source>
</evidence>
<dbReference type="InterPro" id="IPR057326">
    <property type="entry name" value="KR_dom"/>
</dbReference>
<dbReference type="Gene3D" id="3.40.50.720">
    <property type="entry name" value="NAD(P)-binding Rossmann-like Domain"/>
    <property type="match status" value="1"/>
</dbReference>
<evidence type="ECO:0000256" key="2">
    <source>
        <dbReference type="ARBA" id="ARBA00023002"/>
    </source>
</evidence>
<accession>A0A520S3B6</accession>
<gene>
    <name evidence="4" type="ORF">EVA68_02760</name>
</gene>
<reference evidence="4 5" key="1">
    <citation type="submission" date="2019-02" db="EMBL/GenBank/DDBJ databases">
        <title>Prokaryotic population dynamics and viral predation in marine succession experiment using metagenomics: the confinement effect.</title>
        <authorList>
            <person name="Haro-Moreno J.M."/>
            <person name="Rodriguez-Valera F."/>
            <person name="Lopez-Perez M."/>
        </authorList>
    </citation>
    <scope>NUCLEOTIDE SEQUENCE [LARGE SCALE GENOMIC DNA]</scope>
    <source>
        <strain evidence="4">MED-G157</strain>
    </source>
</reference>
<sequence>MELSNDNLVDKVALVTGACGGIGRAICERLAADNVRIALVDLDSQELKRAASMLDTDTFAAALDVGDSDDVSRGYDRIREEFGDVDILVNCAGILSNNKLLETAPNEWRKVMAVNLDSALYWSQAVVPSMKKNHFGRIINISSFAWKAGGLTAGTAYTASKGGMVSLTFSIALEFADAGITVNGIAPCYVMTPMISEQLSKEQREAILDLLPVKRFCMPEEVAHTVRFLASPLSGFITGEIIDMNGGLQFD</sequence>
<dbReference type="SUPFAM" id="SSF51735">
    <property type="entry name" value="NAD(P)-binding Rossmann-fold domains"/>
    <property type="match status" value="1"/>
</dbReference>
<evidence type="ECO:0000256" key="1">
    <source>
        <dbReference type="ARBA" id="ARBA00006484"/>
    </source>
</evidence>
<dbReference type="InterPro" id="IPR002347">
    <property type="entry name" value="SDR_fam"/>
</dbReference>
<keyword evidence="2" id="KW-0560">Oxidoreductase</keyword>
<feature type="domain" description="Ketoreductase" evidence="3">
    <location>
        <begin position="11"/>
        <end position="188"/>
    </location>
</feature>
<dbReference type="EMBL" id="SHAG01000006">
    <property type="protein sequence ID" value="RZO76958.1"/>
    <property type="molecule type" value="Genomic_DNA"/>
</dbReference>
<protein>
    <submittedName>
        <fullName evidence="4">SDR family oxidoreductase</fullName>
    </submittedName>
</protein>
<dbReference type="SMART" id="SM00822">
    <property type="entry name" value="PKS_KR"/>
    <property type="match status" value="1"/>
</dbReference>
<dbReference type="PANTHER" id="PTHR42760">
    <property type="entry name" value="SHORT-CHAIN DEHYDROGENASES/REDUCTASES FAMILY MEMBER"/>
    <property type="match status" value="1"/>
</dbReference>
<dbReference type="AlphaFoldDB" id="A0A520S3B6"/>
<dbReference type="InterPro" id="IPR036291">
    <property type="entry name" value="NAD(P)-bd_dom_sf"/>
</dbReference>
<evidence type="ECO:0000313" key="5">
    <source>
        <dbReference type="Proteomes" id="UP000316199"/>
    </source>
</evidence>
<dbReference type="FunFam" id="3.40.50.720:FF:000173">
    <property type="entry name" value="3-oxoacyl-[acyl-carrier protein] reductase"/>
    <property type="match status" value="1"/>
</dbReference>
<dbReference type="GO" id="GO:0016616">
    <property type="term" value="F:oxidoreductase activity, acting on the CH-OH group of donors, NAD or NADP as acceptor"/>
    <property type="evidence" value="ECO:0007669"/>
    <property type="project" value="UniProtKB-ARBA"/>
</dbReference>
<evidence type="ECO:0000259" key="3">
    <source>
        <dbReference type="SMART" id="SM00822"/>
    </source>
</evidence>
<comment type="similarity">
    <text evidence="1">Belongs to the short-chain dehydrogenases/reductases (SDR) family.</text>
</comment>
<name>A0A520S3B6_9GAMM</name>
<dbReference type="Proteomes" id="UP000316199">
    <property type="component" value="Unassembled WGS sequence"/>
</dbReference>
<dbReference type="Pfam" id="PF13561">
    <property type="entry name" value="adh_short_C2"/>
    <property type="match status" value="1"/>
</dbReference>
<proteinExistence type="inferred from homology"/>
<organism evidence="4 5">
    <name type="scientific">OM182 bacterium</name>
    <dbReference type="NCBI Taxonomy" id="2510334"/>
    <lineage>
        <taxon>Bacteria</taxon>
        <taxon>Pseudomonadati</taxon>
        <taxon>Pseudomonadota</taxon>
        <taxon>Gammaproteobacteria</taxon>
        <taxon>OMG group</taxon>
        <taxon>OM182 clade</taxon>
    </lineage>
</organism>
<dbReference type="PRINTS" id="PR00080">
    <property type="entry name" value="SDRFAMILY"/>
</dbReference>
<dbReference type="PANTHER" id="PTHR42760:SF133">
    <property type="entry name" value="3-OXOACYL-[ACYL-CARRIER-PROTEIN] REDUCTASE"/>
    <property type="match status" value="1"/>
</dbReference>
<dbReference type="PRINTS" id="PR00081">
    <property type="entry name" value="GDHRDH"/>
</dbReference>